<feature type="compositionally biased region" description="Basic and acidic residues" evidence="1">
    <location>
        <begin position="88"/>
        <end position="171"/>
    </location>
</feature>
<reference evidence="3" key="1">
    <citation type="journal article" date="2020" name="Stud. Mycol.">
        <title>101 Dothideomycetes genomes: a test case for predicting lifestyles and emergence of pathogens.</title>
        <authorList>
            <person name="Haridas S."/>
            <person name="Albert R."/>
            <person name="Binder M."/>
            <person name="Bloem J."/>
            <person name="Labutti K."/>
            <person name="Salamov A."/>
            <person name="Andreopoulos B."/>
            <person name="Baker S."/>
            <person name="Barry K."/>
            <person name="Bills G."/>
            <person name="Bluhm B."/>
            <person name="Cannon C."/>
            <person name="Castanera R."/>
            <person name="Culley D."/>
            <person name="Daum C."/>
            <person name="Ezra D."/>
            <person name="Gonzalez J."/>
            <person name="Henrissat B."/>
            <person name="Kuo A."/>
            <person name="Liang C."/>
            <person name="Lipzen A."/>
            <person name="Lutzoni F."/>
            <person name="Magnuson J."/>
            <person name="Mondo S."/>
            <person name="Nolan M."/>
            <person name="Ohm R."/>
            <person name="Pangilinan J."/>
            <person name="Park H.-J."/>
            <person name="Ramirez L."/>
            <person name="Alfaro M."/>
            <person name="Sun H."/>
            <person name="Tritt A."/>
            <person name="Yoshinaga Y."/>
            <person name="Zwiers L.-H."/>
            <person name="Turgeon B."/>
            <person name="Goodwin S."/>
            <person name="Spatafora J."/>
            <person name="Crous P."/>
            <person name="Grigoriev I."/>
        </authorList>
    </citation>
    <scope>NUCLEOTIDE SEQUENCE</scope>
    <source>
        <strain evidence="3">CBS 122681</strain>
    </source>
</reference>
<dbReference type="SMART" id="SM00443">
    <property type="entry name" value="G_patch"/>
    <property type="match status" value="1"/>
</dbReference>
<feature type="region of interest" description="Disordered" evidence="1">
    <location>
        <begin position="1"/>
        <end position="23"/>
    </location>
</feature>
<feature type="region of interest" description="Disordered" evidence="1">
    <location>
        <begin position="42"/>
        <end position="67"/>
    </location>
</feature>
<evidence type="ECO:0000256" key="1">
    <source>
        <dbReference type="SAM" id="MobiDB-lite"/>
    </source>
</evidence>
<protein>
    <submittedName>
        <fullName evidence="3">G-patch-domain-containing protein</fullName>
    </submittedName>
</protein>
<dbReference type="PROSITE" id="PS50174">
    <property type="entry name" value="G_PATCH"/>
    <property type="match status" value="1"/>
</dbReference>
<gene>
    <name evidence="3" type="ORF">K491DRAFT_686080</name>
</gene>
<evidence type="ECO:0000313" key="4">
    <source>
        <dbReference type="Proteomes" id="UP000799324"/>
    </source>
</evidence>
<evidence type="ECO:0000313" key="3">
    <source>
        <dbReference type="EMBL" id="KAF2662928.1"/>
    </source>
</evidence>
<dbReference type="EMBL" id="MU004288">
    <property type="protein sequence ID" value="KAF2662928.1"/>
    <property type="molecule type" value="Genomic_DNA"/>
</dbReference>
<feature type="domain" description="G-patch" evidence="2">
    <location>
        <begin position="65"/>
        <end position="111"/>
    </location>
</feature>
<dbReference type="PANTHER" id="PTHR21032:SF0">
    <property type="entry name" value="G PATCH DOMAIN-CONTAINING PROTEIN 11"/>
    <property type="match status" value="1"/>
</dbReference>
<feature type="compositionally biased region" description="Basic and acidic residues" evidence="1">
    <location>
        <begin position="42"/>
        <end position="55"/>
    </location>
</feature>
<dbReference type="AlphaFoldDB" id="A0A6A6TVQ1"/>
<evidence type="ECO:0000259" key="2">
    <source>
        <dbReference type="PROSITE" id="PS50174"/>
    </source>
</evidence>
<dbReference type="InterPro" id="IPR000467">
    <property type="entry name" value="G_patch_dom"/>
</dbReference>
<feature type="compositionally biased region" description="Acidic residues" evidence="1">
    <location>
        <begin position="1"/>
        <end position="10"/>
    </location>
</feature>
<dbReference type="Proteomes" id="UP000799324">
    <property type="component" value="Unassembled WGS sequence"/>
</dbReference>
<dbReference type="GO" id="GO:0003676">
    <property type="term" value="F:nucleic acid binding"/>
    <property type="evidence" value="ECO:0007669"/>
    <property type="project" value="InterPro"/>
</dbReference>
<dbReference type="Pfam" id="PF13821">
    <property type="entry name" value="DUF4187"/>
    <property type="match status" value="1"/>
</dbReference>
<accession>A0A6A6TVQ1</accession>
<dbReference type="InterPro" id="IPR039249">
    <property type="entry name" value="GPATCH11"/>
</dbReference>
<feature type="region of interest" description="Disordered" evidence="1">
    <location>
        <begin position="85"/>
        <end position="171"/>
    </location>
</feature>
<dbReference type="OrthoDB" id="786951at2759"/>
<keyword evidence="4" id="KW-1185">Reference proteome</keyword>
<organism evidence="3 4">
    <name type="scientific">Lophiostoma macrostomum CBS 122681</name>
    <dbReference type="NCBI Taxonomy" id="1314788"/>
    <lineage>
        <taxon>Eukaryota</taxon>
        <taxon>Fungi</taxon>
        <taxon>Dikarya</taxon>
        <taxon>Ascomycota</taxon>
        <taxon>Pezizomycotina</taxon>
        <taxon>Dothideomycetes</taxon>
        <taxon>Pleosporomycetidae</taxon>
        <taxon>Pleosporales</taxon>
        <taxon>Lophiostomataceae</taxon>
        <taxon>Lophiostoma</taxon>
    </lineage>
</organism>
<dbReference type="GO" id="GO:0000776">
    <property type="term" value="C:kinetochore"/>
    <property type="evidence" value="ECO:0007669"/>
    <property type="project" value="TreeGrafter"/>
</dbReference>
<name>A0A6A6TVQ1_9PLEO</name>
<sequence length="300" mass="35652">MAQSDEEEDYMTMTIEEPANRETNMQRIARKRREAQERAYIKPKAEREAEEEAAREASLLTPLPSTNKGFKMMAKMGFKQGDALGKSENARTEPIKVNVKEDKSGIGLESERKRKIREQFEKAERDLKRSKAEDLDYREAQRQQMREKKMESDLYRAQKTTERLDEKDLGGKDPSEIRLKSINLLWRGRERYRREKIRERKDDQQLRNSILARQPTYEDDDEDKDYQTALGREELVTTIDDDLEEEDQEFEEFEALPIIERLEKVLMFLREKHHYCYWCGHQYPNAEMEGCPGLTDDEHD</sequence>
<dbReference type="Pfam" id="PF01585">
    <property type="entry name" value="G-patch"/>
    <property type="match status" value="1"/>
</dbReference>
<dbReference type="InterPro" id="IPR025239">
    <property type="entry name" value="DUF4187"/>
</dbReference>
<proteinExistence type="predicted"/>
<dbReference type="PANTHER" id="PTHR21032">
    <property type="entry name" value="G PATCH DOMAIN-CONTAINING PROTEIN 11"/>
    <property type="match status" value="1"/>
</dbReference>
<dbReference type="SMART" id="SM01173">
    <property type="entry name" value="DUF4187"/>
    <property type="match status" value="1"/>
</dbReference>